<proteinExistence type="predicted"/>
<dbReference type="AlphaFoldDB" id="A0A3R5YNZ8"/>
<evidence type="ECO:0000313" key="2">
    <source>
        <dbReference type="EMBL" id="RGS14442.1"/>
    </source>
</evidence>
<feature type="transmembrane region" description="Helical" evidence="1">
    <location>
        <begin position="143"/>
        <end position="164"/>
    </location>
</feature>
<dbReference type="EMBL" id="QRVA01000026">
    <property type="protein sequence ID" value="RGS14442.1"/>
    <property type="molecule type" value="Genomic_DNA"/>
</dbReference>
<dbReference type="Proteomes" id="UP000283872">
    <property type="component" value="Unassembled WGS sequence"/>
</dbReference>
<protein>
    <submittedName>
        <fullName evidence="2">Uncharacterized protein</fullName>
    </submittedName>
</protein>
<evidence type="ECO:0000313" key="3">
    <source>
        <dbReference type="Proteomes" id="UP000283872"/>
    </source>
</evidence>
<evidence type="ECO:0000256" key="1">
    <source>
        <dbReference type="SAM" id="Phobius"/>
    </source>
</evidence>
<feature type="transmembrane region" description="Helical" evidence="1">
    <location>
        <begin position="59"/>
        <end position="80"/>
    </location>
</feature>
<feature type="transmembrane region" description="Helical" evidence="1">
    <location>
        <begin position="36"/>
        <end position="53"/>
    </location>
</feature>
<name>A0A3R5YNZ8_9BACT</name>
<keyword evidence="1" id="KW-0472">Membrane</keyword>
<organism evidence="2 3">
    <name type="scientific">Segatella copri</name>
    <dbReference type="NCBI Taxonomy" id="165179"/>
    <lineage>
        <taxon>Bacteria</taxon>
        <taxon>Pseudomonadati</taxon>
        <taxon>Bacteroidota</taxon>
        <taxon>Bacteroidia</taxon>
        <taxon>Bacteroidales</taxon>
        <taxon>Prevotellaceae</taxon>
        <taxon>Segatella</taxon>
    </lineage>
</organism>
<keyword evidence="1" id="KW-1133">Transmembrane helix</keyword>
<sequence length="166" mass="19614">MGISNKKTLEALCNYQGYDVVIREMISKEINRQYSFMKWNIAVQTFLIGAITQLKNDKIIWVIIILGLLASISSFFTYWASEVKIKRILYFWDGYRKYKGLSYFVFPPVWSNPTEDVILDDEIRQTFGDFKLGWSRKISLKFILPKFSPFIFLIAWGMLLYISLFK</sequence>
<dbReference type="RefSeq" id="WP_118085995.1">
    <property type="nucleotide sequence ID" value="NZ_QRVA01000026.1"/>
</dbReference>
<accession>A0A3R5YNZ8</accession>
<keyword evidence="1" id="KW-0812">Transmembrane</keyword>
<comment type="caution">
    <text evidence="2">The sequence shown here is derived from an EMBL/GenBank/DDBJ whole genome shotgun (WGS) entry which is preliminary data.</text>
</comment>
<reference evidence="2 3" key="1">
    <citation type="submission" date="2018-08" db="EMBL/GenBank/DDBJ databases">
        <title>A genome reference for cultivated species of the human gut microbiota.</title>
        <authorList>
            <person name="Zou Y."/>
            <person name="Xue W."/>
            <person name="Luo G."/>
        </authorList>
    </citation>
    <scope>NUCLEOTIDE SEQUENCE [LARGE SCALE GENOMIC DNA]</scope>
    <source>
        <strain evidence="2 3">AF24-12</strain>
    </source>
</reference>
<gene>
    <name evidence="2" type="ORF">DWY11_10645</name>
</gene>